<organism evidence="1 2">
    <name type="scientific">Actinoplanes utahensis</name>
    <dbReference type="NCBI Taxonomy" id="1869"/>
    <lineage>
        <taxon>Bacteria</taxon>
        <taxon>Bacillati</taxon>
        <taxon>Actinomycetota</taxon>
        <taxon>Actinomycetes</taxon>
        <taxon>Micromonosporales</taxon>
        <taxon>Micromonosporaceae</taxon>
        <taxon>Actinoplanes</taxon>
    </lineage>
</organism>
<keyword evidence="2" id="KW-1185">Reference proteome</keyword>
<accession>A0A0A6ULP1</accession>
<name>A0A0A6ULP1_ACTUT</name>
<proteinExistence type="predicted"/>
<dbReference type="STRING" id="1869.MB27_24370"/>
<gene>
    <name evidence="1" type="ORF">MB27_24370</name>
</gene>
<protein>
    <recommendedName>
        <fullName evidence="3">DUF4034 domain-containing protein</fullName>
    </recommendedName>
</protein>
<evidence type="ECO:0000313" key="2">
    <source>
        <dbReference type="Proteomes" id="UP000054537"/>
    </source>
</evidence>
<dbReference type="EMBL" id="JRTT01000030">
    <property type="protein sequence ID" value="KHD75224.1"/>
    <property type="molecule type" value="Genomic_DNA"/>
</dbReference>
<reference evidence="1 2" key="1">
    <citation type="submission" date="2014-10" db="EMBL/GenBank/DDBJ databases">
        <title>Draft genome sequence of Actinoplanes utahensis NRRL 12052.</title>
        <authorList>
            <person name="Velasco-Bucheli B."/>
            <person name="del Cerro C."/>
            <person name="Hormigo D."/>
            <person name="Garcia J.L."/>
            <person name="Acebal C."/>
            <person name="Arroyo M."/>
            <person name="de la Mata I."/>
        </authorList>
    </citation>
    <scope>NUCLEOTIDE SEQUENCE [LARGE SCALE GENOMIC DNA]</scope>
    <source>
        <strain evidence="1 2">NRRL 12052</strain>
    </source>
</reference>
<sequence length="289" mass="32451">MRKRDWDTARAILAGADPEHLSYYVTVAGGVRDVTRWITGPIREEPDSALPVLIRGAALVSLAWEVSEAAGESGESPEVRQAWAKADECLDEALRLDPACADAWAYKIEVSRAAALPVEERWRRFHRMIEIYPGHWYGHVEMLMALAPEAGGTTGAMLEFARTRAAACPATHIPALVVRAHLAHHAHLEKLRNPAGKGAIADWSYLERDDITDEIWDAGQLSVFHDDYHETLLTPIPWNLFAYAFTYGDILKQASNLYEVISDDWITREPWGDMDFFLASRAYTHRNLG</sequence>
<evidence type="ECO:0008006" key="3">
    <source>
        <dbReference type="Google" id="ProtNLM"/>
    </source>
</evidence>
<dbReference type="SUPFAM" id="SSF48439">
    <property type="entry name" value="Protein prenylyltransferase"/>
    <property type="match status" value="1"/>
</dbReference>
<dbReference type="Proteomes" id="UP000054537">
    <property type="component" value="Unassembled WGS sequence"/>
</dbReference>
<dbReference type="AlphaFoldDB" id="A0A0A6ULP1"/>
<evidence type="ECO:0000313" key="1">
    <source>
        <dbReference type="EMBL" id="KHD75224.1"/>
    </source>
</evidence>
<comment type="caution">
    <text evidence="1">The sequence shown here is derived from an EMBL/GenBank/DDBJ whole genome shotgun (WGS) entry which is preliminary data.</text>
</comment>